<reference evidence="1 2" key="1">
    <citation type="submission" date="2024-05" db="EMBL/GenBank/DDBJ databases">
        <title>Genome sequencing and assembly of Indian major carp, Cirrhinus mrigala (Hamilton, 1822).</title>
        <authorList>
            <person name="Mohindra V."/>
            <person name="Chowdhury L.M."/>
            <person name="Lal K."/>
            <person name="Jena J.K."/>
        </authorList>
    </citation>
    <scope>NUCLEOTIDE SEQUENCE [LARGE SCALE GENOMIC DNA]</scope>
    <source>
        <strain evidence="1">CM1030</strain>
        <tissue evidence="1">Blood</tissue>
    </source>
</reference>
<feature type="non-terminal residue" evidence="1">
    <location>
        <position position="1"/>
    </location>
</feature>
<evidence type="ECO:0000313" key="1">
    <source>
        <dbReference type="EMBL" id="KAL0200275.1"/>
    </source>
</evidence>
<protein>
    <submittedName>
        <fullName evidence="1">Uncharacterized protein</fullName>
    </submittedName>
</protein>
<feature type="non-terminal residue" evidence="1">
    <location>
        <position position="84"/>
    </location>
</feature>
<comment type="caution">
    <text evidence="1">The sequence shown here is derived from an EMBL/GenBank/DDBJ whole genome shotgun (WGS) entry which is preliminary data.</text>
</comment>
<gene>
    <name evidence="1" type="ORF">M9458_003462</name>
</gene>
<dbReference type="Proteomes" id="UP001529510">
    <property type="component" value="Unassembled WGS sequence"/>
</dbReference>
<sequence>HPIPRIQDMLDSLSGSSWFSVLRKAYHQGFLDAESRPVKLSPHKCELFQRKVRFLGRIVSEDGYSIDPAEMAPVQALKLRTPAT</sequence>
<accession>A0ABD0RQ95</accession>
<keyword evidence="2" id="KW-1185">Reference proteome</keyword>
<organism evidence="1 2">
    <name type="scientific">Cirrhinus mrigala</name>
    <name type="common">Mrigala</name>
    <dbReference type="NCBI Taxonomy" id="683832"/>
    <lineage>
        <taxon>Eukaryota</taxon>
        <taxon>Metazoa</taxon>
        <taxon>Chordata</taxon>
        <taxon>Craniata</taxon>
        <taxon>Vertebrata</taxon>
        <taxon>Euteleostomi</taxon>
        <taxon>Actinopterygii</taxon>
        <taxon>Neopterygii</taxon>
        <taxon>Teleostei</taxon>
        <taxon>Ostariophysi</taxon>
        <taxon>Cypriniformes</taxon>
        <taxon>Cyprinidae</taxon>
        <taxon>Labeoninae</taxon>
        <taxon>Labeonini</taxon>
        <taxon>Cirrhinus</taxon>
    </lineage>
</organism>
<dbReference type="EMBL" id="JAMKFB020000002">
    <property type="protein sequence ID" value="KAL0200275.1"/>
    <property type="molecule type" value="Genomic_DNA"/>
</dbReference>
<dbReference type="InterPro" id="IPR043502">
    <property type="entry name" value="DNA/RNA_pol_sf"/>
</dbReference>
<proteinExistence type="predicted"/>
<dbReference type="SUPFAM" id="SSF56672">
    <property type="entry name" value="DNA/RNA polymerases"/>
    <property type="match status" value="1"/>
</dbReference>
<dbReference type="AlphaFoldDB" id="A0ABD0RQ95"/>
<name>A0ABD0RQ95_CIRMR</name>
<evidence type="ECO:0000313" key="2">
    <source>
        <dbReference type="Proteomes" id="UP001529510"/>
    </source>
</evidence>